<organism evidence="2 3">
    <name type="scientific">Agrobacterium salinitolerans</name>
    <dbReference type="NCBI Taxonomy" id="1183413"/>
    <lineage>
        <taxon>Bacteria</taxon>
        <taxon>Pseudomonadati</taxon>
        <taxon>Pseudomonadota</taxon>
        <taxon>Alphaproteobacteria</taxon>
        <taxon>Hyphomicrobiales</taxon>
        <taxon>Rhizobiaceae</taxon>
        <taxon>Rhizobium/Agrobacterium group</taxon>
        <taxon>Agrobacterium</taxon>
    </lineage>
</organism>
<evidence type="ECO:0000313" key="3">
    <source>
        <dbReference type="Proteomes" id="UP000298735"/>
    </source>
</evidence>
<evidence type="ECO:0000256" key="1">
    <source>
        <dbReference type="SAM" id="MobiDB-lite"/>
    </source>
</evidence>
<dbReference type="InterPro" id="IPR027417">
    <property type="entry name" value="P-loop_NTPase"/>
</dbReference>
<accession>A0A4Z1QX49</accession>
<feature type="compositionally biased region" description="Polar residues" evidence="1">
    <location>
        <begin position="329"/>
        <end position="338"/>
    </location>
</feature>
<dbReference type="Proteomes" id="UP000298735">
    <property type="component" value="Chromosome Circular"/>
</dbReference>
<dbReference type="OrthoDB" id="5440754at2"/>
<name>A0A4Z1QX49_9HYPH</name>
<proteinExistence type="predicted"/>
<reference evidence="2" key="1">
    <citation type="submission" date="2022-10" db="EMBL/GenBank/DDBJ databases">
        <title>Complete genome sequence of Agrobacterium salinitolerans CFBP5507.</title>
        <authorList>
            <person name="Tchabashvili S."/>
            <person name="Yen H.-C."/>
            <person name="Haryono M."/>
            <person name="Lin Y.-C."/>
            <person name="Lai E.-M."/>
            <person name="Kuo C.-H."/>
        </authorList>
    </citation>
    <scope>NUCLEOTIDE SEQUENCE</scope>
    <source>
        <strain evidence="2">CFBP5507</strain>
    </source>
</reference>
<gene>
    <name evidence="2" type="ORF">CFBP5507_07860</name>
</gene>
<protein>
    <submittedName>
        <fullName evidence="2">Uncharacterized protein</fullName>
    </submittedName>
</protein>
<dbReference type="EMBL" id="CP109968">
    <property type="protein sequence ID" value="UYZ06177.1"/>
    <property type="molecule type" value="Genomic_DNA"/>
</dbReference>
<dbReference type="RefSeq" id="WP_137410560.1">
    <property type="nucleotide sequence ID" value="NZ_CP109968.1"/>
</dbReference>
<feature type="region of interest" description="Disordered" evidence="1">
    <location>
        <begin position="308"/>
        <end position="338"/>
    </location>
</feature>
<dbReference type="Gene3D" id="3.40.50.300">
    <property type="entry name" value="P-loop containing nucleotide triphosphate hydrolases"/>
    <property type="match status" value="1"/>
</dbReference>
<dbReference type="AlphaFoldDB" id="A0A4Z1QX49"/>
<evidence type="ECO:0000313" key="2">
    <source>
        <dbReference type="EMBL" id="UYZ06177.1"/>
    </source>
</evidence>
<sequence length="537" mass="59047">MGNIDVSRYVPPGPVGAAFIHSRGPIDIIMGPAGSGKTVASCIKGPLLAASYMPVCRDGRVRVKLICVRDTYRDFARTALASWHEMFPVGHPWQRPDKGYEGGQDRPVRHHLVWEAYRGADKVIVEFTLETGAIADSNVMQFVKGYEVSMAWGNEVDMMSPEVPGALFMRTGRYPPVKDIAPSELDRVSRDGREAMRRMGMTVDDTEITLPRMFWGDMNPPDVDHPLLKEVGWEDPEKKNPAYNFFRQPGGLDDGAENRVGRPRSAYEMDLRAMSENLSRRMVHGLPGYAQDGKPVYPEYNEKIHKADQPLAPTPGRGITIGIDGGGSPSATIGQPQSNGQDRLLAELVTEPGTGPTRFSLMLLDLLMSQFPGLPIIGIYGDPAMFYGGDTENDEMNFAMTVQKTLRFPIMPAPSNEPGVRQDAVRMGLTTMIDGRVPGYLVDPRCKMILGGFAAHYKLTKQATIGGTDKLAVVKNSYSHPHDAEQYRRLGYIGLANVIAHGVTTSLPAGVVSLHEQRLLRSQSAPQTPGNFNVWDV</sequence>
<dbReference type="KEGG" id="asal:CFBP5507_07860"/>